<gene>
    <name evidence="2" type="ORF">FKW44_020339</name>
</gene>
<feature type="non-terminal residue" evidence="2">
    <location>
        <position position="72"/>
    </location>
</feature>
<keyword evidence="3" id="KW-1185">Reference proteome</keyword>
<reference evidence="3" key="1">
    <citation type="submission" date="2021-01" db="EMBL/GenBank/DDBJ databases">
        <title>Caligus Genome Assembly.</title>
        <authorList>
            <person name="Gallardo-Escarate C."/>
        </authorList>
    </citation>
    <scope>NUCLEOTIDE SEQUENCE [LARGE SCALE GENOMIC DNA]</scope>
</reference>
<name>A0A7T8GX54_CALRO</name>
<proteinExistence type="predicted"/>
<accession>A0A7T8GX54</accession>
<evidence type="ECO:0000256" key="1">
    <source>
        <dbReference type="SAM" id="MobiDB-lite"/>
    </source>
</evidence>
<evidence type="ECO:0000313" key="3">
    <source>
        <dbReference type="Proteomes" id="UP000595437"/>
    </source>
</evidence>
<sequence>LRCQPDEAYRISEEDKTTTETHLTRNEIKLAVQKNAKLNKSPGPSGFTFEFYKKYEDLLSAILLIFYEKVMA</sequence>
<evidence type="ECO:0000313" key="2">
    <source>
        <dbReference type="EMBL" id="QQP39453.1"/>
    </source>
</evidence>
<dbReference type="OrthoDB" id="9797508at2759"/>
<feature type="region of interest" description="Disordered" evidence="1">
    <location>
        <begin position="1"/>
        <end position="22"/>
    </location>
</feature>
<organism evidence="2 3">
    <name type="scientific">Caligus rogercresseyi</name>
    <name type="common">Sea louse</name>
    <dbReference type="NCBI Taxonomy" id="217165"/>
    <lineage>
        <taxon>Eukaryota</taxon>
        <taxon>Metazoa</taxon>
        <taxon>Ecdysozoa</taxon>
        <taxon>Arthropoda</taxon>
        <taxon>Crustacea</taxon>
        <taxon>Multicrustacea</taxon>
        <taxon>Hexanauplia</taxon>
        <taxon>Copepoda</taxon>
        <taxon>Siphonostomatoida</taxon>
        <taxon>Caligidae</taxon>
        <taxon>Caligus</taxon>
    </lineage>
</organism>
<dbReference type="AlphaFoldDB" id="A0A7T8GX54"/>
<dbReference type="EMBL" id="CP045903">
    <property type="protein sequence ID" value="QQP39453.1"/>
    <property type="molecule type" value="Genomic_DNA"/>
</dbReference>
<dbReference type="Proteomes" id="UP000595437">
    <property type="component" value="Chromosome 14"/>
</dbReference>
<feature type="non-terminal residue" evidence="2">
    <location>
        <position position="1"/>
    </location>
</feature>
<protein>
    <submittedName>
        <fullName evidence="2">Uncharacterized protein</fullName>
    </submittedName>
</protein>